<feature type="transmembrane region" description="Helical" evidence="1">
    <location>
        <begin position="144"/>
        <end position="168"/>
    </location>
</feature>
<accession>A0ABV6RZA5</accession>
<keyword evidence="1" id="KW-0812">Transmembrane</keyword>
<dbReference type="EMBL" id="JBHLTG010000012">
    <property type="protein sequence ID" value="MFC0682311.1"/>
    <property type="molecule type" value="Genomic_DNA"/>
</dbReference>
<gene>
    <name evidence="2" type="ORF">ACFFGH_31155</name>
</gene>
<proteinExistence type="predicted"/>
<evidence type="ECO:0000313" key="3">
    <source>
        <dbReference type="Proteomes" id="UP001589896"/>
    </source>
</evidence>
<keyword evidence="3" id="KW-1185">Reference proteome</keyword>
<dbReference type="Proteomes" id="UP001589896">
    <property type="component" value="Unassembled WGS sequence"/>
</dbReference>
<name>A0ABV6RZA5_9GAMM</name>
<evidence type="ECO:0000256" key="1">
    <source>
        <dbReference type="SAM" id="Phobius"/>
    </source>
</evidence>
<feature type="transmembrane region" description="Helical" evidence="1">
    <location>
        <begin position="39"/>
        <end position="60"/>
    </location>
</feature>
<keyword evidence="1" id="KW-0472">Membrane</keyword>
<reference evidence="2 3" key="1">
    <citation type="submission" date="2024-09" db="EMBL/GenBank/DDBJ databases">
        <authorList>
            <person name="Sun Q."/>
            <person name="Mori K."/>
        </authorList>
    </citation>
    <scope>NUCLEOTIDE SEQUENCE [LARGE SCALE GENOMIC DNA]</scope>
    <source>
        <strain evidence="2 3">KCTC 23076</strain>
    </source>
</reference>
<organism evidence="2 3">
    <name type="scientific">Lysobacter korlensis</name>
    <dbReference type="NCBI Taxonomy" id="553636"/>
    <lineage>
        <taxon>Bacteria</taxon>
        <taxon>Pseudomonadati</taxon>
        <taxon>Pseudomonadota</taxon>
        <taxon>Gammaproteobacteria</taxon>
        <taxon>Lysobacterales</taxon>
        <taxon>Lysobacteraceae</taxon>
        <taxon>Lysobacter</taxon>
    </lineage>
</organism>
<feature type="transmembrane region" description="Helical" evidence="1">
    <location>
        <begin position="219"/>
        <end position="240"/>
    </location>
</feature>
<comment type="caution">
    <text evidence="2">The sequence shown here is derived from an EMBL/GenBank/DDBJ whole genome shotgun (WGS) entry which is preliminary data.</text>
</comment>
<protein>
    <submittedName>
        <fullName evidence="2">Uncharacterized protein</fullName>
    </submittedName>
</protein>
<feature type="transmembrane region" description="Helical" evidence="1">
    <location>
        <begin position="96"/>
        <end position="118"/>
    </location>
</feature>
<feature type="transmembrane region" description="Helical" evidence="1">
    <location>
        <begin position="180"/>
        <end position="199"/>
    </location>
</feature>
<dbReference type="RefSeq" id="WP_386676215.1">
    <property type="nucleotide sequence ID" value="NZ_JBHLTG010000012.1"/>
</dbReference>
<feature type="transmembrane region" description="Helical" evidence="1">
    <location>
        <begin position="12"/>
        <end position="33"/>
    </location>
</feature>
<sequence>MTSGPPPLRAPWSGVSVACFAAAVVLLVSRLFLAGQWDGFAASAEVSLLMLAAVPVLLAVGVSTGRAARSADVQAGITRPDPPAAGRSARRSRTMLAAALGVANLAVIAAGAMHILVWNPLARVPGLSLNEIYGQMRAVGEGTAAGGFVASWAGFWSFATVLYVIACALPLRQVGTRRRVAVAGLLLIGATCILAWTAGFNMGMSLADAFGTGGADAAISGPLLSLAGQLAVAGALFLACAPRRAVAEAPAPA</sequence>
<keyword evidence="1" id="KW-1133">Transmembrane helix</keyword>
<evidence type="ECO:0000313" key="2">
    <source>
        <dbReference type="EMBL" id="MFC0682311.1"/>
    </source>
</evidence>